<dbReference type="EMBL" id="BOQP01000036">
    <property type="protein sequence ID" value="GIM79006.1"/>
    <property type="molecule type" value="Genomic_DNA"/>
</dbReference>
<comment type="caution">
    <text evidence="2">The sequence shown here is derived from an EMBL/GenBank/DDBJ whole genome shotgun (WGS) entry which is preliminary data.</text>
</comment>
<proteinExistence type="predicted"/>
<feature type="region of interest" description="Disordered" evidence="1">
    <location>
        <begin position="39"/>
        <end position="64"/>
    </location>
</feature>
<evidence type="ECO:0000313" key="2">
    <source>
        <dbReference type="EMBL" id="GIM79006.1"/>
    </source>
</evidence>
<gene>
    <name evidence="2" type="ORF">Aco04nite_63280</name>
</gene>
<evidence type="ECO:0000313" key="3">
    <source>
        <dbReference type="Proteomes" id="UP000680865"/>
    </source>
</evidence>
<dbReference type="AlphaFoldDB" id="A0A919SUT8"/>
<dbReference type="RefSeq" id="WP_213000857.1">
    <property type="nucleotide sequence ID" value="NZ_BAAATW010000017.1"/>
</dbReference>
<keyword evidence="3" id="KW-1185">Reference proteome</keyword>
<accession>A0A919SUT8</accession>
<protein>
    <submittedName>
        <fullName evidence="2">Uncharacterized protein</fullName>
    </submittedName>
</protein>
<organism evidence="2 3">
    <name type="scientific">Winogradskya consettensis</name>
    <dbReference type="NCBI Taxonomy" id="113560"/>
    <lineage>
        <taxon>Bacteria</taxon>
        <taxon>Bacillati</taxon>
        <taxon>Actinomycetota</taxon>
        <taxon>Actinomycetes</taxon>
        <taxon>Micromonosporales</taxon>
        <taxon>Micromonosporaceae</taxon>
        <taxon>Winogradskya</taxon>
    </lineage>
</organism>
<name>A0A919SUT8_9ACTN</name>
<dbReference type="Proteomes" id="UP000680865">
    <property type="component" value="Unassembled WGS sequence"/>
</dbReference>
<sequence>MLLHPDMMLALANEHHRALIVEADQRRLLNLARRVRRAGKDPAVRQQRAGTLAPCETSAAVPAR</sequence>
<evidence type="ECO:0000256" key="1">
    <source>
        <dbReference type="SAM" id="MobiDB-lite"/>
    </source>
</evidence>
<reference evidence="2" key="1">
    <citation type="submission" date="2021-03" db="EMBL/GenBank/DDBJ databases">
        <title>Whole genome shotgun sequence of Actinoplanes consettensis NBRC 14913.</title>
        <authorList>
            <person name="Komaki H."/>
            <person name="Tamura T."/>
        </authorList>
    </citation>
    <scope>NUCLEOTIDE SEQUENCE</scope>
    <source>
        <strain evidence="2">NBRC 14913</strain>
    </source>
</reference>